<dbReference type="RefSeq" id="WP_058938370.1">
    <property type="nucleotide sequence ID" value="NZ_LLYW01000012.1"/>
</dbReference>
<dbReference type="EMBL" id="LLYW01000012">
    <property type="protein sequence ID" value="KUH34006.1"/>
    <property type="molecule type" value="Genomic_DNA"/>
</dbReference>
<gene>
    <name evidence="2" type="ORF">APY94_03795</name>
</gene>
<evidence type="ECO:0000256" key="1">
    <source>
        <dbReference type="SAM" id="Coils"/>
    </source>
</evidence>
<dbReference type="SUPFAM" id="SSF46785">
    <property type="entry name" value="Winged helix' DNA-binding domain"/>
    <property type="match status" value="1"/>
</dbReference>
<reference evidence="2 3" key="1">
    <citation type="submission" date="2015-10" db="EMBL/GenBank/DDBJ databases">
        <title>Draft genome sequence of Thermococcus celericrescens strain DSM 17994.</title>
        <authorList>
            <person name="Hong S.-J."/>
            <person name="Park C.-E."/>
            <person name="Shin J.-H."/>
        </authorList>
    </citation>
    <scope>NUCLEOTIDE SEQUENCE [LARGE SCALE GENOMIC DNA]</scope>
    <source>
        <strain evidence="2 3">DSM 17994</strain>
    </source>
</reference>
<keyword evidence="3" id="KW-1185">Reference proteome</keyword>
<proteinExistence type="predicted"/>
<feature type="coiled-coil region" evidence="1">
    <location>
        <begin position="91"/>
        <end position="118"/>
    </location>
</feature>
<dbReference type="Proteomes" id="UP000053462">
    <property type="component" value="Unassembled WGS sequence"/>
</dbReference>
<dbReference type="InterPro" id="IPR036388">
    <property type="entry name" value="WH-like_DNA-bd_sf"/>
</dbReference>
<dbReference type="STRING" id="227598.APY94_03795"/>
<sequence>MFSRIIRLLKRSPPKAADEEGVSDLGLLESSEKKTVDTVHHEENTNEQVEQRIFSCEAKIDDIEEQIEGIHKIIDELVYEINIAFMDSAEVNSLAEKIDFLEQQVNELEKLMFRAQYLIEGLAVRVFTLEQVSGPKTVVIRRSETEEVKNRILDVLLDGRPRSMSELQKEVNVSSRKFYDSFNKLLREGKVKKKKEGNKVIVTLSNNLLAIKKRET</sequence>
<dbReference type="Gene3D" id="1.10.10.10">
    <property type="entry name" value="Winged helix-like DNA-binding domain superfamily/Winged helix DNA-binding domain"/>
    <property type="match status" value="1"/>
</dbReference>
<accession>A0A100XYX5</accession>
<dbReference type="AlphaFoldDB" id="A0A100XYX5"/>
<evidence type="ECO:0000313" key="2">
    <source>
        <dbReference type="EMBL" id="KUH34006.1"/>
    </source>
</evidence>
<dbReference type="InterPro" id="IPR036390">
    <property type="entry name" value="WH_DNA-bd_sf"/>
</dbReference>
<keyword evidence="1" id="KW-0175">Coiled coil</keyword>
<name>A0A100XYX5_9EURY</name>
<organism evidence="2 3">
    <name type="scientific">Thermococcus celericrescens</name>
    <dbReference type="NCBI Taxonomy" id="227598"/>
    <lineage>
        <taxon>Archaea</taxon>
        <taxon>Methanobacteriati</taxon>
        <taxon>Methanobacteriota</taxon>
        <taxon>Thermococci</taxon>
        <taxon>Thermococcales</taxon>
        <taxon>Thermococcaceae</taxon>
        <taxon>Thermococcus</taxon>
    </lineage>
</organism>
<protein>
    <submittedName>
        <fullName evidence="2">Uncharacterized protein</fullName>
    </submittedName>
</protein>
<comment type="caution">
    <text evidence="2">The sequence shown here is derived from an EMBL/GenBank/DDBJ whole genome shotgun (WGS) entry which is preliminary data.</text>
</comment>
<evidence type="ECO:0000313" key="3">
    <source>
        <dbReference type="Proteomes" id="UP000053462"/>
    </source>
</evidence>